<comment type="caution">
    <text evidence="1">The sequence shown here is derived from an EMBL/GenBank/DDBJ whole genome shotgun (WGS) entry which is preliminary data.</text>
</comment>
<protein>
    <submittedName>
        <fullName evidence="1">Acyltransferase papA1 domain protein</fullName>
        <ecNumber evidence="1">2.3.1.-</ecNumber>
    </submittedName>
</protein>
<keyword evidence="2" id="KW-1185">Reference proteome</keyword>
<dbReference type="Proteomes" id="UP000020681">
    <property type="component" value="Unassembled WGS sequence"/>
</dbReference>
<dbReference type="EC" id="2.3.1.-" evidence="1"/>
<proteinExistence type="predicted"/>
<name>A0ABN0RAN2_MYCUL</name>
<reference evidence="1 2" key="1">
    <citation type="submission" date="2014-01" db="EMBL/GenBank/DDBJ databases">
        <authorList>
            <person name="Dobos K."/>
            <person name="Lenaerts A."/>
            <person name="Ordway D."/>
            <person name="DeGroote M.A."/>
            <person name="Parker T."/>
            <person name="Sizemore C."/>
            <person name="Tallon L.J."/>
            <person name="Sadzewicz L.K."/>
            <person name="Sengamalay N."/>
            <person name="Fraser C.M."/>
            <person name="Hine E."/>
            <person name="Shefchek K.A."/>
            <person name="Das S.P."/>
            <person name="Tettelin H."/>
        </authorList>
    </citation>
    <scope>NUCLEOTIDE SEQUENCE [LARGE SCALE GENOMIC DNA]</scope>
    <source>
        <strain evidence="1 2">Harvey</strain>
    </source>
</reference>
<keyword evidence="1" id="KW-0808">Transferase</keyword>
<dbReference type="EMBL" id="JAOL01000026">
    <property type="protein sequence ID" value="EUA93994.1"/>
    <property type="molecule type" value="Genomic_DNA"/>
</dbReference>
<sequence>MDERQTLAFEAACMSAGARFCGGVFAISAVVQHELTGADEYYAIVQSTSAAPKKTS</sequence>
<gene>
    <name evidence="1" type="ORF">I551_8723</name>
</gene>
<accession>A0ABN0RAN2</accession>
<evidence type="ECO:0000313" key="2">
    <source>
        <dbReference type="Proteomes" id="UP000020681"/>
    </source>
</evidence>
<organism evidence="1 2">
    <name type="scientific">Mycobacterium ulcerans str. Harvey</name>
    <dbReference type="NCBI Taxonomy" id="1299332"/>
    <lineage>
        <taxon>Bacteria</taxon>
        <taxon>Bacillati</taxon>
        <taxon>Actinomycetota</taxon>
        <taxon>Actinomycetes</taxon>
        <taxon>Mycobacteriales</taxon>
        <taxon>Mycobacteriaceae</taxon>
        <taxon>Mycobacterium</taxon>
        <taxon>Mycobacterium ulcerans group</taxon>
    </lineage>
</organism>
<dbReference type="GO" id="GO:0016746">
    <property type="term" value="F:acyltransferase activity"/>
    <property type="evidence" value="ECO:0007669"/>
    <property type="project" value="UniProtKB-KW"/>
</dbReference>
<evidence type="ECO:0000313" key="1">
    <source>
        <dbReference type="EMBL" id="EUA93994.1"/>
    </source>
</evidence>
<keyword evidence="1" id="KW-0012">Acyltransferase</keyword>